<sequence>MKLRPERGRRPESVWVGIAPVRSRAIRGALALGLSCMAVVLAAAGGRALGQGQGRRGPAGDGPVAKGKPASKKAAGGPNARPPFAPGEVLPPVMIGRGDKDGDGALSRGEFLALADDWYDRLDVAKAGTLSSDVFATRFEGLLPGPGQGFGPSAFLAPGVFSAADVDKDGALTRDELRQTFGAWFDRWDRGRAGKLDAQALAAGLATAWPVVRFRGPPPAQGGPSDRIRSEIAKGADLSPKAPVKPVSAREEAGRFLMQPGYRMELVLGEPDVQEPVAIAFDGNGRMYVAEMRSYMQDIDGKDEKAPISRVSRHEDLDGDGVYERHTVFIDGLVLPRFVLPWDRDSVVSMETDADDVFRYIDTDGDGKSDRKELFFKGAGRRGNLEHQQSGMVWGLDNWIYTTYNAFRIRWTPGGKVLREPTGANGGQWGLTMSDDGQMMWVDAGGEVGPTNFQVPIHYGSFSLPDEVEEDFRVPYGEPLGLADFQGGMGRVRQPGGSLNHFTAVAGEDVFRGHRLPAELVGDWFFGEPVARIVRRARRVVTDGVAKLHNAHPKSEFIRSTDPLFRPVNMATAPDGTMYIVDMYRGIIQEGAWVDEGSYLREKVKQYGMDRITRRGRIWRLRYDGMEPDRTRPRMFDESPAELVRHLEHPNGWWRDTAQRLLVLRQERSVVPALREMAGNSGNRLARVHALWTLEGLGALDAGLVRAAIASDDPRMRIQGARLSESLHKAGDKSLASNVRALAADPDPSVAVQALLTLHHLKVPEAAAVIRSTSQKSQSRGVREIGPRLLQQPGNRDEFAGFRFTADQRRLLERGSAIYKELCISCHGPDGRGAPLAGAPEGTTMAPPLAGSPRVLGHRDYPVNVVLSGLIGPVGGKTYPSLMAPMGTNDDEWIASAVSYVRNAFGNSASVVTPAEVAQARAASKGRSFPWTPAELEASLPGALRYRPDWKVSASQNAEFAHFGINGTGFIGWDSGEPQKPGMWYAVEMPRPAALGEIVIESRAGGFGPATHPRGYRVEASADGKTWGPAIAEGRGDGPTLRVAPAKPVAAKAVRVTLTEPAADGAPWTVQKVRLYEAAKAPAPGSLEPRIGTLAMAEVLDAMPRTHGDPRRGERLFTELSCVTCHTVRRDEPAKGPSLAEVSKTYKRRELAEQVLSPSKNIAKGYATQVFALNDGTVFEGFVVRETPEALTVRNVSAQEKTIPAGDVEDRKTLAKSVMPEGLVANLTVKDFASLLDYLEGLAGPRDRADVRGPGGEERGK</sequence>
<feature type="transmembrane region" description="Helical" evidence="6">
    <location>
        <begin position="29"/>
        <end position="49"/>
    </location>
</feature>
<dbReference type="PROSITE" id="PS50222">
    <property type="entry name" value="EF_HAND_2"/>
    <property type="match status" value="1"/>
</dbReference>
<dbReference type="InterPro" id="IPR018247">
    <property type="entry name" value="EF_Hand_1_Ca_BS"/>
</dbReference>
<dbReference type="InterPro" id="IPR036909">
    <property type="entry name" value="Cyt_c-like_dom_sf"/>
</dbReference>
<accession>A0A5B9WEX3</accession>
<dbReference type="Pfam" id="PF23500">
    <property type="entry name" value="DUF7133"/>
    <property type="match status" value="1"/>
</dbReference>
<name>A0A5B9WEX3_9BACT</name>
<dbReference type="InterPro" id="IPR008979">
    <property type="entry name" value="Galactose-bd-like_sf"/>
</dbReference>
<dbReference type="Gene3D" id="1.10.238.10">
    <property type="entry name" value="EF-hand"/>
    <property type="match status" value="1"/>
</dbReference>
<keyword evidence="2 4" id="KW-0479">Metal-binding</keyword>
<evidence type="ECO:0000256" key="6">
    <source>
        <dbReference type="SAM" id="Phobius"/>
    </source>
</evidence>
<dbReference type="SUPFAM" id="SSF47473">
    <property type="entry name" value="EF-hand"/>
    <property type="match status" value="1"/>
</dbReference>
<dbReference type="Proteomes" id="UP000324233">
    <property type="component" value="Chromosome"/>
</dbReference>
<evidence type="ECO:0000313" key="11">
    <source>
        <dbReference type="Proteomes" id="UP000324233"/>
    </source>
</evidence>
<keyword evidence="6" id="KW-1133">Transmembrane helix</keyword>
<dbReference type="KEGG" id="agv:OJF2_77440"/>
<evidence type="ECO:0000256" key="3">
    <source>
        <dbReference type="ARBA" id="ARBA00023004"/>
    </source>
</evidence>
<dbReference type="PANTHER" id="PTHR33546">
    <property type="entry name" value="LARGE, MULTIFUNCTIONAL SECRETED PROTEIN-RELATED"/>
    <property type="match status" value="1"/>
</dbReference>
<keyword evidence="3 4" id="KW-0408">Iron</keyword>
<feature type="domain" description="Cytochrome c" evidence="9">
    <location>
        <begin position="1108"/>
        <end position="1243"/>
    </location>
</feature>
<feature type="compositionally biased region" description="Gly residues" evidence="5">
    <location>
        <begin position="49"/>
        <end position="60"/>
    </location>
</feature>
<dbReference type="InterPro" id="IPR016024">
    <property type="entry name" value="ARM-type_fold"/>
</dbReference>
<evidence type="ECO:0000256" key="1">
    <source>
        <dbReference type="ARBA" id="ARBA00022617"/>
    </source>
</evidence>
<evidence type="ECO:0000259" key="9">
    <source>
        <dbReference type="PROSITE" id="PS51007"/>
    </source>
</evidence>
<dbReference type="SUPFAM" id="SSF63829">
    <property type="entry name" value="Calcium-dependent phosphotriesterase"/>
    <property type="match status" value="1"/>
</dbReference>
<evidence type="ECO:0000256" key="5">
    <source>
        <dbReference type="SAM" id="MobiDB-lite"/>
    </source>
</evidence>
<gene>
    <name evidence="10" type="ORF">OJF2_77440</name>
</gene>
<dbReference type="Gene3D" id="2.120.10.30">
    <property type="entry name" value="TolB, C-terminal domain"/>
    <property type="match status" value="1"/>
</dbReference>
<evidence type="ECO:0000259" key="8">
    <source>
        <dbReference type="PROSITE" id="PS50222"/>
    </source>
</evidence>
<feature type="domain" description="Cytochrome c" evidence="9">
    <location>
        <begin position="810"/>
        <end position="905"/>
    </location>
</feature>
<dbReference type="PANTHER" id="PTHR33546:SF1">
    <property type="entry name" value="LARGE, MULTIFUNCTIONAL SECRETED PROTEIN"/>
    <property type="match status" value="1"/>
</dbReference>
<dbReference type="InterPro" id="IPR000421">
    <property type="entry name" value="FA58C"/>
</dbReference>
<dbReference type="InterPro" id="IPR013427">
    <property type="entry name" value="Haem-bd_dom_put"/>
</dbReference>
<reference evidence="10 11" key="1">
    <citation type="submission" date="2019-08" db="EMBL/GenBank/DDBJ databases">
        <title>Deep-cultivation of Planctomycetes and their phenomic and genomic characterization uncovers novel biology.</title>
        <authorList>
            <person name="Wiegand S."/>
            <person name="Jogler M."/>
            <person name="Boedeker C."/>
            <person name="Pinto D."/>
            <person name="Vollmers J."/>
            <person name="Rivas-Marin E."/>
            <person name="Kohn T."/>
            <person name="Peeters S.H."/>
            <person name="Heuer A."/>
            <person name="Rast P."/>
            <person name="Oberbeckmann S."/>
            <person name="Bunk B."/>
            <person name="Jeske O."/>
            <person name="Meyerdierks A."/>
            <person name="Storesund J.E."/>
            <person name="Kallscheuer N."/>
            <person name="Luecker S."/>
            <person name="Lage O.M."/>
            <person name="Pohl T."/>
            <person name="Merkel B.J."/>
            <person name="Hornburger P."/>
            <person name="Mueller R.-W."/>
            <person name="Bruemmer F."/>
            <person name="Labrenz M."/>
            <person name="Spormann A.M."/>
            <person name="Op den Camp H."/>
            <person name="Overmann J."/>
            <person name="Amann R."/>
            <person name="Jetten M.S.M."/>
            <person name="Mascher T."/>
            <person name="Medema M.H."/>
            <person name="Devos D.P."/>
            <person name="Kaster A.-K."/>
            <person name="Ovreas L."/>
            <person name="Rohde M."/>
            <person name="Galperin M.Y."/>
            <person name="Jogler C."/>
        </authorList>
    </citation>
    <scope>NUCLEOTIDE SEQUENCE [LARGE SCALE GENOMIC DNA]</scope>
    <source>
        <strain evidence="10 11">OJF2</strain>
    </source>
</reference>
<dbReference type="SUPFAM" id="SSF46626">
    <property type="entry name" value="Cytochrome c"/>
    <property type="match status" value="2"/>
</dbReference>
<dbReference type="Gene3D" id="2.60.120.260">
    <property type="entry name" value="Galactose-binding domain-like"/>
    <property type="match status" value="1"/>
</dbReference>
<dbReference type="AlphaFoldDB" id="A0A5B9WEX3"/>
<dbReference type="Pfam" id="PF00754">
    <property type="entry name" value="F5_F8_type_C"/>
    <property type="match status" value="1"/>
</dbReference>
<dbReference type="GO" id="GO:0005509">
    <property type="term" value="F:calcium ion binding"/>
    <property type="evidence" value="ECO:0007669"/>
    <property type="project" value="InterPro"/>
</dbReference>
<dbReference type="InterPro" id="IPR011989">
    <property type="entry name" value="ARM-like"/>
</dbReference>
<dbReference type="InterPro" id="IPR011992">
    <property type="entry name" value="EF-hand-dom_pair"/>
</dbReference>
<feature type="domain" description="EF-hand" evidence="8">
    <location>
        <begin position="160"/>
        <end position="187"/>
    </location>
</feature>
<dbReference type="PROSITE" id="PS50022">
    <property type="entry name" value="FA58C_3"/>
    <property type="match status" value="1"/>
</dbReference>
<dbReference type="SUPFAM" id="SSF48371">
    <property type="entry name" value="ARM repeat"/>
    <property type="match status" value="1"/>
</dbReference>
<feature type="compositionally biased region" description="Low complexity" evidence="5">
    <location>
        <begin position="61"/>
        <end position="78"/>
    </location>
</feature>
<feature type="region of interest" description="Disordered" evidence="5">
    <location>
        <begin position="49"/>
        <end position="96"/>
    </location>
</feature>
<dbReference type="InterPro" id="IPR011042">
    <property type="entry name" value="6-blade_b-propeller_TolB-like"/>
</dbReference>
<dbReference type="RefSeq" id="WP_148598481.1">
    <property type="nucleotide sequence ID" value="NZ_CP042997.1"/>
</dbReference>
<evidence type="ECO:0000313" key="10">
    <source>
        <dbReference type="EMBL" id="QEH39132.1"/>
    </source>
</evidence>
<dbReference type="Pfam" id="PF00034">
    <property type="entry name" value="Cytochrom_C"/>
    <property type="match status" value="2"/>
</dbReference>
<dbReference type="GO" id="GO:0009055">
    <property type="term" value="F:electron transfer activity"/>
    <property type="evidence" value="ECO:0007669"/>
    <property type="project" value="InterPro"/>
</dbReference>
<dbReference type="Pfam" id="PF13202">
    <property type="entry name" value="EF-hand_5"/>
    <property type="match status" value="1"/>
</dbReference>
<dbReference type="InterPro" id="IPR009056">
    <property type="entry name" value="Cyt_c-like_dom"/>
</dbReference>
<evidence type="ECO:0000256" key="2">
    <source>
        <dbReference type="ARBA" id="ARBA00022723"/>
    </source>
</evidence>
<keyword evidence="6" id="KW-0812">Transmembrane</keyword>
<organism evidence="10 11">
    <name type="scientific">Aquisphaera giovannonii</name>
    <dbReference type="NCBI Taxonomy" id="406548"/>
    <lineage>
        <taxon>Bacteria</taxon>
        <taxon>Pseudomonadati</taxon>
        <taxon>Planctomycetota</taxon>
        <taxon>Planctomycetia</taxon>
        <taxon>Isosphaerales</taxon>
        <taxon>Isosphaeraceae</taxon>
        <taxon>Aquisphaera</taxon>
    </lineage>
</organism>
<dbReference type="GO" id="GO:0020037">
    <property type="term" value="F:heme binding"/>
    <property type="evidence" value="ECO:0007669"/>
    <property type="project" value="InterPro"/>
</dbReference>
<dbReference type="Gene3D" id="1.25.10.10">
    <property type="entry name" value="Leucine-rich Repeat Variant"/>
    <property type="match status" value="1"/>
</dbReference>
<keyword evidence="11" id="KW-1185">Reference proteome</keyword>
<protein>
    <submittedName>
        <fullName evidence="10">Cytochrome c</fullName>
    </submittedName>
</protein>
<keyword evidence="6" id="KW-0472">Membrane</keyword>
<dbReference type="SUPFAM" id="SSF49785">
    <property type="entry name" value="Galactose-binding domain-like"/>
    <property type="match status" value="1"/>
</dbReference>
<evidence type="ECO:0000256" key="4">
    <source>
        <dbReference type="PROSITE-ProRule" id="PRU00433"/>
    </source>
</evidence>
<dbReference type="NCBIfam" id="TIGR02603">
    <property type="entry name" value="CxxCH_TIGR02603"/>
    <property type="match status" value="1"/>
</dbReference>
<evidence type="ECO:0000259" key="7">
    <source>
        <dbReference type="PROSITE" id="PS50022"/>
    </source>
</evidence>
<dbReference type="InterPro" id="IPR055557">
    <property type="entry name" value="DUF7133"/>
</dbReference>
<dbReference type="PROSITE" id="PS51007">
    <property type="entry name" value="CYTC"/>
    <property type="match status" value="2"/>
</dbReference>
<dbReference type="Gene3D" id="1.10.760.10">
    <property type="entry name" value="Cytochrome c-like domain"/>
    <property type="match status" value="2"/>
</dbReference>
<feature type="domain" description="F5/8 type C" evidence="7">
    <location>
        <begin position="973"/>
        <end position="1078"/>
    </location>
</feature>
<dbReference type="OrthoDB" id="230287at2"/>
<dbReference type="PROSITE" id="PS00018">
    <property type="entry name" value="EF_HAND_1"/>
    <property type="match status" value="2"/>
</dbReference>
<keyword evidence="1 4" id="KW-0349">Heme</keyword>
<dbReference type="InterPro" id="IPR002048">
    <property type="entry name" value="EF_hand_dom"/>
</dbReference>
<dbReference type="EMBL" id="CP042997">
    <property type="protein sequence ID" value="QEH39132.1"/>
    <property type="molecule type" value="Genomic_DNA"/>
</dbReference>
<proteinExistence type="predicted"/>